<evidence type="ECO:0000256" key="1">
    <source>
        <dbReference type="SAM" id="MobiDB-lite"/>
    </source>
</evidence>
<name>A0A9W8LA90_9FUNG</name>
<comment type="caution">
    <text evidence="2">The sequence shown here is derived from an EMBL/GenBank/DDBJ whole genome shotgun (WGS) entry which is preliminary data.</text>
</comment>
<feature type="compositionally biased region" description="Acidic residues" evidence="1">
    <location>
        <begin position="48"/>
        <end position="58"/>
    </location>
</feature>
<dbReference type="OrthoDB" id="5593200at2759"/>
<dbReference type="Proteomes" id="UP001140011">
    <property type="component" value="Unassembled WGS sequence"/>
</dbReference>
<sequence length="233" mass="25133">MDGCQHKADKLVEQEMDAGSVTDGKHIGSSNSIDELAESFASDGDSQSSDDEEDEEEVSIFVAEEAYAPLDDADEDSSDSQDGATRANIDDAFQCRDTANPATTVADAAIPNFDKQIPFDFEQELDGRIEAELAAKQSLEANVVSSQEPRDASTPLSLAPIEVVVGRSGKMSDEHIGQIKSIMAGIQLSDAAIPEWSRRVPEGSWMPRRRTVSSVHRPLILEKVSGSPIDPDL</sequence>
<feature type="compositionally biased region" description="Low complexity" evidence="1">
    <location>
        <begin position="38"/>
        <end position="47"/>
    </location>
</feature>
<feature type="compositionally biased region" description="Basic and acidic residues" evidence="1">
    <location>
        <begin position="1"/>
        <end position="13"/>
    </location>
</feature>
<dbReference type="AlphaFoldDB" id="A0A9W8LA90"/>
<keyword evidence="3" id="KW-1185">Reference proteome</keyword>
<evidence type="ECO:0000313" key="3">
    <source>
        <dbReference type="Proteomes" id="UP001140011"/>
    </source>
</evidence>
<reference evidence="2" key="1">
    <citation type="submission" date="2022-07" db="EMBL/GenBank/DDBJ databases">
        <title>Phylogenomic reconstructions and comparative analyses of Kickxellomycotina fungi.</title>
        <authorList>
            <person name="Reynolds N.K."/>
            <person name="Stajich J.E."/>
            <person name="Barry K."/>
            <person name="Grigoriev I.V."/>
            <person name="Crous P."/>
            <person name="Smith M.E."/>
        </authorList>
    </citation>
    <scope>NUCLEOTIDE SEQUENCE</scope>
    <source>
        <strain evidence="2">BCRC 34297</strain>
    </source>
</reference>
<dbReference type="EMBL" id="JANBUH010000464">
    <property type="protein sequence ID" value="KAJ2750998.1"/>
    <property type="molecule type" value="Genomic_DNA"/>
</dbReference>
<gene>
    <name evidence="2" type="ORF">GGI19_004768</name>
</gene>
<evidence type="ECO:0000313" key="2">
    <source>
        <dbReference type="EMBL" id="KAJ2750998.1"/>
    </source>
</evidence>
<protein>
    <submittedName>
        <fullName evidence="2">Uncharacterized protein</fullName>
    </submittedName>
</protein>
<organism evidence="2 3">
    <name type="scientific">Coemansia pectinata</name>
    <dbReference type="NCBI Taxonomy" id="1052879"/>
    <lineage>
        <taxon>Eukaryota</taxon>
        <taxon>Fungi</taxon>
        <taxon>Fungi incertae sedis</taxon>
        <taxon>Zoopagomycota</taxon>
        <taxon>Kickxellomycotina</taxon>
        <taxon>Kickxellomycetes</taxon>
        <taxon>Kickxellales</taxon>
        <taxon>Kickxellaceae</taxon>
        <taxon>Coemansia</taxon>
    </lineage>
</organism>
<accession>A0A9W8LA90</accession>
<feature type="region of interest" description="Disordered" evidence="1">
    <location>
        <begin position="1"/>
        <end position="96"/>
    </location>
</feature>
<dbReference type="Pfam" id="PF06910">
    <property type="entry name" value="MEA1"/>
    <property type="match status" value="1"/>
</dbReference>
<proteinExistence type="predicted"/>